<organism evidence="2 3">
    <name type="scientific">Thalassiosira oceanica</name>
    <name type="common">Marine diatom</name>
    <dbReference type="NCBI Taxonomy" id="159749"/>
    <lineage>
        <taxon>Eukaryota</taxon>
        <taxon>Sar</taxon>
        <taxon>Stramenopiles</taxon>
        <taxon>Ochrophyta</taxon>
        <taxon>Bacillariophyta</taxon>
        <taxon>Coscinodiscophyceae</taxon>
        <taxon>Thalassiosirophycidae</taxon>
        <taxon>Thalassiosirales</taxon>
        <taxon>Thalassiosiraceae</taxon>
        <taxon>Thalassiosira</taxon>
    </lineage>
</organism>
<proteinExistence type="predicted"/>
<dbReference type="Proteomes" id="UP000266841">
    <property type="component" value="Unassembled WGS sequence"/>
</dbReference>
<protein>
    <submittedName>
        <fullName evidence="2">Uncharacterized protein</fullName>
    </submittedName>
</protein>
<feature type="non-terminal residue" evidence="2">
    <location>
        <position position="1"/>
    </location>
</feature>
<sequence>DPGLGASVLGIPPEVLRVGPRPPRVGAPAEPSGVRAGPGTVHRRPGHGRAASRGAGPRPSRRRTGHPAVPFAGIREHGPRLGSPDKNGEGASASELLASVREAFDLVASPFAPYQRDLAEAERDPLGRASSLAARDVRGVSGMDGAAERMAGLAPRDVPAGRG</sequence>
<dbReference type="EMBL" id="AGNL01028841">
    <property type="protein sequence ID" value="EJK57266.1"/>
    <property type="molecule type" value="Genomic_DNA"/>
</dbReference>
<reference evidence="2 3" key="1">
    <citation type="journal article" date="2012" name="Genome Biol.">
        <title>Genome and low-iron response of an oceanic diatom adapted to chronic iron limitation.</title>
        <authorList>
            <person name="Lommer M."/>
            <person name="Specht M."/>
            <person name="Roy A.S."/>
            <person name="Kraemer L."/>
            <person name="Andreson R."/>
            <person name="Gutowska M.A."/>
            <person name="Wolf J."/>
            <person name="Bergner S.V."/>
            <person name="Schilhabel M.B."/>
            <person name="Klostermeier U.C."/>
            <person name="Beiko R.G."/>
            <person name="Rosenstiel P."/>
            <person name="Hippler M."/>
            <person name="Laroche J."/>
        </authorList>
    </citation>
    <scope>NUCLEOTIDE SEQUENCE [LARGE SCALE GENOMIC DNA]</scope>
    <source>
        <strain evidence="2 3">CCMP1005</strain>
    </source>
</reference>
<evidence type="ECO:0000313" key="2">
    <source>
        <dbReference type="EMBL" id="EJK57266.1"/>
    </source>
</evidence>
<dbReference type="AlphaFoldDB" id="K0S8R1"/>
<feature type="region of interest" description="Disordered" evidence="1">
    <location>
        <begin position="1"/>
        <end position="94"/>
    </location>
</feature>
<gene>
    <name evidence="2" type="ORF">THAOC_22711</name>
</gene>
<evidence type="ECO:0000256" key="1">
    <source>
        <dbReference type="SAM" id="MobiDB-lite"/>
    </source>
</evidence>
<evidence type="ECO:0000313" key="3">
    <source>
        <dbReference type="Proteomes" id="UP000266841"/>
    </source>
</evidence>
<keyword evidence="3" id="KW-1185">Reference proteome</keyword>
<feature type="compositionally biased region" description="Low complexity" evidence="1">
    <location>
        <begin position="48"/>
        <end position="58"/>
    </location>
</feature>
<comment type="caution">
    <text evidence="2">The sequence shown here is derived from an EMBL/GenBank/DDBJ whole genome shotgun (WGS) entry which is preliminary data.</text>
</comment>
<name>K0S8R1_THAOC</name>
<accession>K0S8R1</accession>